<evidence type="ECO:0000313" key="6">
    <source>
        <dbReference type="Proteomes" id="UP000464657"/>
    </source>
</evidence>
<dbReference type="OrthoDB" id="9816225at2"/>
<dbReference type="InterPro" id="IPR052021">
    <property type="entry name" value="Type-I_RS_S_subunit"/>
</dbReference>
<dbReference type="InterPro" id="IPR044946">
    <property type="entry name" value="Restrct_endonuc_typeI_TRD_sf"/>
</dbReference>
<feature type="domain" description="Type I restriction modification DNA specificity" evidence="4">
    <location>
        <begin position="4"/>
        <end position="178"/>
    </location>
</feature>
<proteinExistence type="inferred from homology"/>
<dbReference type="Gene3D" id="1.10.287.1120">
    <property type="entry name" value="Bipartite methylase S protein"/>
    <property type="match status" value="1"/>
</dbReference>
<dbReference type="SUPFAM" id="SSF116734">
    <property type="entry name" value="DNA methylase specificity domain"/>
    <property type="match status" value="2"/>
</dbReference>
<dbReference type="REBASE" id="368962">
    <property type="entry name" value="S.Kan3317ORF6810P"/>
</dbReference>
<sequence>MNRVSLKDISKIINSGLTPLRSNDQFWLNGNIPWVKTEQLGKKYIYDSNEKITKFALENTSIKLNPRNTLSVAMYGEGKTRGSVSILKNETTTNQACCNIVIDENKAYYEYVYYYLKTQYDNLRNLSSGVRKNLNSNDIKNFEIVLPKFSIQKQIAKVLSDLDAKIELNNKINAQLEAMAKTLYDYWFVQFEFPDVNGKPYKASGGKMVFNKTLKREIPEGWEDGVLSDIADITMGQSPSGSSYNEEGIGTVFYQGSTDFGSRFPTVRKYTTEPSRMAEKGDILLSVRAPVGTLNQAMESCCIGRGLAALSEKEGSISFLWSQMEYFKQIFDRRNSSGTTFGSITKNDLFSLKLCIPNKEVVKAFKIIADPIHDKIIVNSKQNQKLAELRDWLLPMLMNGQVTVGK</sequence>
<dbReference type="KEGG" id="kan:IMCC3317_06800"/>
<keyword evidence="2" id="KW-0680">Restriction system</keyword>
<dbReference type="CDD" id="cd17500">
    <property type="entry name" value="RMtype1_S_MmaGORF2198P_TRD1-CR1_like"/>
    <property type="match status" value="1"/>
</dbReference>
<accession>A0A7L4ZHD8</accession>
<dbReference type="PANTHER" id="PTHR30408">
    <property type="entry name" value="TYPE-1 RESTRICTION ENZYME ECOKI SPECIFICITY PROTEIN"/>
    <property type="match status" value="1"/>
</dbReference>
<dbReference type="AlphaFoldDB" id="A0A7L4ZHD8"/>
<dbReference type="Proteomes" id="UP000464657">
    <property type="component" value="Chromosome"/>
</dbReference>
<protein>
    <recommendedName>
        <fullName evidence="4">Type I restriction modification DNA specificity domain-containing protein</fullName>
    </recommendedName>
</protein>
<name>A0A7L4ZHD8_9FLAO</name>
<evidence type="ECO:0000256" key="2">
    <source>
        <dbReference type="ARBA" id="ARBA00022747"/>
    </source>
</evidence>
<dbReference type="Gene3D" id="3.90.220.20">
    <property type="entry name" value="DNA methylase specificity domains"/>
    <property type="match status" value="2"/>
</dbReference>
<reference evidence="5 6" key="1">
    <citation type="journal article" date="2013" name="Int. J. Syst. Evol. Microbiol.">
        <title>Kordia antarctica sp. nov., isolated from Antarctic seawater.</title>
        <authorList>
            <person name="Baek K."/>
            <person name="Choi A."/>
            <person name="Kang I."/>
            <person name="Lee K."/>
            <person name="Cho J.C."/>
        </authorList>
    </citation>
    <scope>NUCLEOTIDE SEQUENCE [LARGE SCALE GENOMIC DNA]</scope>
    <source>
        <strain evidence="5 6">IMCC3317</strain>
    </source>
</reference>
<organism evidence="5 6">
    <name type="scientific">Kordia antarctica</name>
    <dbReference type="NCBI Taxonomy" id="1218801"/>
    <lineage>
        <taxon>Bacteria</taxon>
        <taxon>Pseudomonadati</taxon>
        <taxon>Bacteroidota</taxon>
        <taxon>Flavobacteriia</taxon>
        <taxon>Flavobacteriales</taxon>
        <taxon>Flavobacteriaceae</taxon>
        <taxon>Kordia</taxon>
    </lineage>
</organism>
<dbReference type="Pfam" id="PF01420">
    <property type="entry name" value="Methylase_S"/>
    <property type="match status" value="2"/>
</dbReference>
<feature type="domain" description="Type I restriction modification DNA specificity" evidence="4">
    <location>
        <begin position="219"/>
        <end position="385"/>
    </location>
</feature>
<keyword evidence="6" id="KW-1185">Reference proteome</keyword>
<dbReference type="GO" id="GO:0009307">
    <property type="term" value="P:DNA restriction-modification system"/>
    <property type="evidence" value="ECO:0007669"/>
    <property type="project" value="UniProtKB-KW"/>
</dbReference>
<dbReference type="PANTHER" id="PTHR30408:SF12">
    <property type="entry name" value="TYPE I RESTRICTION ENZYME MJAVIII SPECIFICITY SUBUNIT"/>
    <property type="match status" value="1"/>
</dbReference>
<evidence type="ECO:0000256" key="1">
    <source>
        <dbReference type="ARBA" id="ARBA00010923"/>
    </source>
</evidence>
<dbReference type="CDD" id="cd17495">
    <property type="entry name" value="RMtype1_S_Cep9333ORF4827P-TRD2-CR2_like"/>
    <property type="match status" value="1"/>
</dbReference>
<gene>
    <name evidence="5" type="ORF">IMCC3317_06800</name>
</gene>
<evidence type="ECO:0000313" key="5">
    <source>
        <dbReference type="EMBL" id="QHI35334.1"/>
    </source>
</evidence>
<dbReference type="RefSeq" id="WP_160128082.1">
    <property type="nucleotide sequence ID" value="NZ_CP019288.1"/>
</dbReference>
<evidence type="ECO:0000256" key="3">
    <source>
        <dbReference type="ARBA" id="ARBA00023125"/>
    </source>
</evidence>
<dbReference type="InterPro" id="IPR000055">
    <property type="entry name" value="Restrct_endonuc_typeI_TRD"/>
</dbReference>
<dbReference type="GO" id="GO:0003677">
    <property type="term" value="F:DNA binding"/>
    <property type="evidence" value="ECO:0007669"/>
    <property type="project" value="UniProtKB-KW"/>
</dbReference>
<comment type="similarity">
    <text evidence="1">Belongs to the type-I restriction system S methylase family.</text>
</comment>
<keyword evidence="3" id="KW-0238">DNA-binding</keyword>
<evidence type="ECO:0000259" key="4">
    <source>
        <dbReference type="Pfam" id="PF01420"/>
    </source>
</evidence>
<dbReference type="EMBL" id="CP019288">
    <property type="protein sequence ID" value="QHI35334.1"/>
    <property type="molecule type" value="Genomic_DNA"/>
</dbReference>